<dbReference type="EMBL" id="BMAT01003335">
    <property type="protein sequence ID" value="GFS23695.1"/>
    <property type="molecule type" value="Genomic_DNA"/>
</dbReference>
<protein>
    <submittedName>
        <fullName evidence="1">Pol polyprotein</fullName>
    </submittedName>
</protein>
<dbReference type="Proteomes" id="UP000762676">
    <property type="component" value="Unassembled WGS sequence"/>
</dbReference>
<proteinExistence type="predicted"/>
<organism evidence="1 2">
    <name type="scientific">Elysia marginata</name>
    <dbReference type="NCBI Taxonomy" id="1093978"/>
    <lineage>
        <taxon>Eukaryota</taxon>
        <taxon>Metazoa</taxon>
        <taxon>Spiralia</taxon>
        <taxon>Lophotrochozoa</taxon>
        <taxon>Mollusca</taxon>
        <taxon>Gastropoda</taxon>
        <taxon>Heterobranchia</taxon>
        <taxon>Euthyneura</taxon>
        <taxon>Panpulmonata</taxon>
        <taxon>Sacoglossa</taxon>
        <taxon>Placobranchoidea</taxon>
        <taxon>Plakobranchidae</taxon>
        <taxon>Elysia</taxon>
    </lineage>
</organism>
<evidence type="ECO:0000313" key="1">
    <source>
        <dbReference type="EMBL" id="GFS23695.1"/>
    </source>
</evidence>
<gene>
    <name evidence="1" type="ORF">ElyMa_001646000</name>
</gene>
<accession>A0AAV4JN27</accession>
<comment type="caution">
    <text evidence="1">The sequence shown here is derived from an EMBL/GenBank/DDBJ whole genome shotgun (WGS) entry which is preliminary data.</text>
</comment>
<reference evidence="1 2" key="1">
    <citation type="journal article" date="2021" name="Elife">
        <title>Chloroplast acquisition without the gene transfer in kleptoplastic sea slugs, Plakobranchus ocellatus.</title>
        <authorList>
            <person name="Maeda T."/>
            <person name="Takahashi S."/>
            <person name="Yoshida T."/>
            <person name="Shimamura S."/>
            <person name="Takaki Y."/>
            <person name="Nagai Y."/>
            <person name="Toyoda A."/>
            <person name="Suzuki Y."/>
            <person name="Arimoto A."/>
            <person name="Ishii H."/>
            <person name="Satoh N."/>
            <person name="Nishiyama T."/>
            <person name="Hasebe M."/>
            <person name="Maruyama T."/>
            <person name="Minagawa J."/>
            <person name="Obokata J."/>
            <person name="Shigenobu S."/>
        </authorList>
    </citation>
    <scope>NUCLEOTIDE SEQUENCE [LARGE SCALE GENOMIC DNA]</scope>
</reference>
<name>A0AAV4JN27_9GAST</name>
<dbReference type="AlphaFoldDB" id="A0AAV4JN27"/>
<sequence>MKIYKPIAEYRPGSTMVTSDALSRCPSTTDDSKQKLQVDVQFHVDVITSSWPVSDGKLTEIKKKTKKDVILIAAFDYTMVGWPTYKEDVKQPESYMESEMS</sequence>
<evidence type="ECO:0000313" key="2">
    <source>
        <dbReference type="Proteomes" id="UP000762676"/>
    </source>
</evidence>
<keyword evidence="2" id="KW-1185">Reference proteome</keyword>